<dbReference type="InterPro" id="IPR037171">
    <property type="entry name" value="NagB/RpiA_transferase-like"/>
</dbReference>
<dbReference type="NCBIfam" id="TIGR02429">
    <property type="entry name" value="pcaI_scoA_fam"/>
    <property type="match status" value="1"/>
</dbReference>
<dbReference type="SUPFAM" id="SSF100950">
    <property type="entry name" value="NagB/RpiA/CoA transferase-like"/>
    <property type="match status" value="1"/>
</dbReference>
<dbReference type="SMART" id="SM00882">
    <property type="entry name" value="CoA_trans"/>
    <property type="match status" value="1"/>
</dbReference>
<dbReference type="PANTHER" id="PTHR13707:SF60">
    <property type="entry name" value="ACETATE COA-TRANSFERASE SUBUNIT ALPHA"/>
    <property type="match status" value="1"/>
</dbReference>
<dbReference type="EMBL" id="FORP01000007">
    <property type="protein sequence ID" value="SFJ64145.1"/>
    <property type="molecule type" value="Genomic_DNA"/>
</dbReference>
<evidence type="ECO:0000313" key="4">
    <source>
        <dbReference type="Proteomes" id="UP000199025"/>
    </source>
</evidence>
<dbReference type="InterPro" id="IPR012792">
    <property type="entry name" value="3-oxoacid_CoA-transf_A"/>
</dbReference>
<dbReference type="STRING" id="115433.SAMN05421835_10765"/>
<accession>A0A1I3SZN2</accession>
<dbReference type="PANTHER" id="PTHR13707">
    <property type="entry name" value="KETOACID-COENZYME A TRANSFERASE"/>
    <property type="match status" value="1"/>
</dbReference>
<evidence type="ECO:0000313" key="3">
    <source>
        <dbReference type="EMBL" id="SFJ64145.1"/>
    </source>
</evidence>
<organism evidence="3 4">
    <name type="scientific">Amycolatopsis sacchari</name>
    <dbReference type="NCBI Taxonomy" id="115433"/>
    <lineage>
        <taxon>Bacteria</taxon>
        <taxon>Bacillati</taxon>
        <taxon>Actinomycetota</taxon>
        <taxon>Actinomycetes</taxon>
        <taxon>Pseudonocardiales</taxon>
        <taxon>Pseudonocardiaceae</taxon>
        <taxon>Amycolatopsis</taxon>
    </lineage>
</organism>
<evidence type="ECO:0000256" key="2">
    <source>
        <dbReference type="ARBA" id="ARBA00022679"/>
    </source>
</evidence>
<dbReference type="PROSITE" id="PS01273">
    <property type="entry name" value="COA_TRANSF_1"/>
    <property type="match status" value="1"/>
</dbReference>
<dbReference type="AlphaFoldDB" id="A0A1I3SZN2"/>
<dbReference type="Pfam" id="PF01144">
    <property type="entry name" value="CoA_trans"/>
    <property type="match status" value="1"/>
</dbReference>
<protein>
    <submittedName>
        <fullName evidence="3">3-oxoacid CoA-transferase subunit A</fullName>
    </submittedName>
</protein>
<proteinExistence type="inferred from homology"/>
<keyword evidence="2 3" id="KW-0808">Transferase</keyword>
<dbReference type="RefSeq" id="WP_177228690.1">
    <property type="nucleotide sequence ID" value="NZ_FORP01000007.1"/>
</dbReference>
<dbReference type="Proteomes" id="UP000199025">
    <property type="component" value="Unassembled WGS sequence"/>
</dbReference>
<comment type="similarity">
    <text evidence="1">Belongs to the 3-oxoacid CoA-transferase subunit A family.</text>
</comment>
<evidence type="ECO:0000256" key="1">
    <source>
        <dbReference type="ARBA" id="ARBA00005612"/>
    </source>
</evidence>
<sequence length="243" mass="26349">MIDKIRPDAAATVDGVHDGAVVAIGGFGQAGVPVDLIDALCERDVRDLHVIANNGGQGLPGERGIGRLLRENRVRRFSCSFPVNPAFFERYFSGEVEIELVPQGTLAERLRAGGAGLGGFYTPTAAGTLLADGGFVVRYREHGEPEKLLPRKESRVIDGRTYVFESPLRPDFALVKAHRADRYGNLRFRFGARNFNPLAAMAARTTIAQADHVDHTGTLDPDDVHLPGPFVDHVVATALELAR</sequence>
<name>A0A1I3SZN2_9PSEU</name>
<reference evidence="3 4" key="1">
    <citation type="submission" date="2016-10" db="EMBL/GenBank/DDBJ databases">
        <authorList>
            <person name="de Groot N.N."/>
        </authorList>
    </citation>
    <scope>NUCLEOTIDE SEQUENCE [LARGE SCALE GENOMIC DNA]</scope>
    <source>
        <strain evidence="3 4">DSM 44468</strain>
    </source>
</reference>
<dbReference type="Gene3D" id="3.40.1080.10">
    <property type="entry name" value="Glutaconate Coenzyme A-transferase"/>
    <property type="match status" value="1"/>
</dbReference>
<dbReference type="InterPro" id="IPR004165">
    <property type="entry name" value="CoA_trans_fam_I"/>
</dbReference>
<dbReference type="InterPro" id="IPR004163">
    <property type="entry name" value="CoA_transf_BS"/>
</dbReference>
<dbReference type="GO" id="GO:0008410">
    <property type="term" value="F:CoA-transferase activity"/>
    <property type="evidence" value="ECO:0007669"/>
    <property type="project" value="InterPro"/>
</dbReference>
<keyword evidence="4" id="KW-1185">Reference proteome</keyword>
<gene>
    <name evidence="3" type="ORF">SAMN05421835_10765</name>
</gene>